<dbReference type="EMBL" id="ABJB010415654">
    <property type="status" value="NOT_ANNOTATED_CDS"/>
    <property type="molecule type" value="Genomic_DNA"/>
</dbReference>
<reference evidence="2 4" key="1">
    <citation type="submission" date="2008-03" db="EMBL/GenBank/DDBJ databases">
        <title>Annotation of Ixodes scapularis.</title>
        <authorList>
            <consortium name="Ixodes scapularis Genome Project Consortium"/>
            <person name="Caler E."/>
            <person name="Hannick L.I."/>
            <person name="Bidwell S."/>
            <person name="Joardar V."/>
            <person name="Thiagarajan M."/>
            <person name="Amedeo P."/>
            <person name="Galinsky K.J."/>
            <person name="Schobel S."/>
            <person name="Inman J."/>
            <person name="Hostetler J."/>
            <person name="Miller J."/>
            <person name="Hammond M."/>
            <person name="Megy K."/>
            <person name="Lawson D."/>
            <person name="Kodira C."/>
            <person name="Sutton G."/>
            <person name="Meyer J."/>
            <person name="Hill C.A."/>
            <person name="Birren B."/>
            <person name="Nene V."/>
            <person name="Collins F."/>
            <person name="Alarcon-Chaidez F."/>
            <person name="Wikel S."/>
            <person name="Strausberg R."/>
        </authorList>
    </citation>
    <scope>NUCLEOTIDE SEQUENCE [LARGE SCALE GENOMIC DNA]</scope>
    <source>
        <strain evidence="4">Wikel</strain>
        <strain evidence="2">Wikel colony</strain>
    </source>
</reference>
<feature type="compositionally biased region" description="Basic and acidic residues" evidence="1">
    <location>
        <begin position="112"/>
        <end position="122"/>
    </location>
</feature>
<sequence length="122" mass="14089">MLRVRRPRSSRRYQFRRAPLLRLLRHPGNGDFKVPELAVKVKGQASNWADDQDGTAEWATDDDPELSDSGENFKLPSDQRSEDDGQVQRSGLKWQKVTKPRRARFNPATRLPTEEHGRKPPE</sequence>
<feature type="compositionally biased region" description="Acidic residues" evidence="1">
    <location>
        <begin position="50"/>
        <end position="68"/>
    </location>
</feature>
<dbReference type="HOGENOM" id="CLU_2029253_0_0_1"/>
<evidence type="ECO:0000313" key="2">
    <source>
        <dbReference type="EMBL" id="EEC11715.1"/>
    </source>
</evidence>
<name>B7PYP3_IXOSC</name>
<dbReference type="VEuPathDB" id="VectorBase:ISCI020739"/>
<dbReference type="Proteomes" id="UP000001555">
    <property type="component" value="Unassembled WGS sequence"/>
</dbReference>
<proteinExistence type="predicted"/>
<reference evidence="3" key="2">
    <citation type="submission" date="2020-05" db="UniProtKB">
        <authorList>
            <consortium name="EnsemblMetazoa"/>
        </authorList>
    </citation>
    <scope>IDENTIFICATION</scope>
    <source>
        <strain evidence="3">wikel</strain>
    </source>
</reference>
<accession>B7PYP3</accession>
<evidence type="ECO:0000313" key="3">
    <source>
        <dbReference type="EnsemblMetazoa" id="ISCW020739-PA"/>
    </source>
</evidence>
<dbReference type="PaxDb" id="6945-B7PYP3"/>
<evidence type="ECO:0000313" key="4">
    <source>
        <dbReference type="Proteomes" id="UP000001555"/>
    </source>
</evidence>
<feature type="region of interest" description="Disordered" evidence="1">
    <location>
        <begin position="45"/>
        <end position="122"/>
    </location>
</feature>
<protein>
    <submittedName>
        <fullName evidence="2 3">Uncharacterized protein</fullName>
    </submittedName>
</protein>
<dbReference type="VEuPathDB" id="VectorBase:ISCW020739"/>
<dbReference type="EnsemblMetazoa" id="ISCW020739-RA">
    <property type="protein sequence ID" value="ISCW020739-PA"/>
    <property type="gene ID" value="ISCW020739"/>
</dbReference>
<dbReference type="AlphaFoldDB" id="B7PYP3"/>
<evidence type="ECO:0000256" key="1">
    <source>
        <dbReference type="SAM" id="MobiDB-lite"/>
    </source>
</evidence>
<organism>
    <name type="scientific">Ixodes scapularis</name>
    <name type="common">Black-legged tick</name>
    <name type="synonym">Deer tick</name>
    <dbReference type="NCBI Taxonomy" id="6945"/>
    <lineage>
        <taxon>Eukaryota</taxon>
        <taxon>Metazoa</taxon>
        <taxon>Ecdysozoa</taxon>
        <taxon>Arthropoda</taxon>
        <taxon>Chelicerata</taxon>
        <taxon>Arachnida</taxon>
        <taxon>Acari</taxon>
        <taxon>Parasitiformes</taxon>
        <taxon>Ixodida</taxon>
        <taxon>Ixodoidea</taxon>
        <taxon>Ixodidae</taxon>
        <taxon>Ixodinae</taxon>
        <taxon>Ixodes</taxon>
    </lineage>
</organism>
<dbReference type="InParanoid" id="B7PYP3"/>
<keyword evidence="4" id="KW-1185">Reference proteome</keyword>
<dbReference type="EMBL" id="ABJB010202448">
    <property type="status" value="NOT_ANNOTATED_CDS"/>
    <property type="molecule type" value="Genomic_DNA"/>
</dbReference>
<gene>
    <name evidence="2" type="ORF">IscW_ISCW020739</name>
</gene>
<dbReference type="EMBL" id="DS821267">
    <property type="protein sequence ID" value="EEC11715.1"/>
    <property type="molecule type" value="Genomic_DNA"/>
</dbReference>